<name>A0A6C0AVK1_9ZZZZ</name>
<dbReference type="EMBL" id="MN738767">
    <property type="protein sequence ID" value="QHS83854.1"/>
    <property type="molecule type" value="Genomic_DNA"/>
</dbReference>
<reference evidence="1" key="1">
    <citation type="journal article" date="2020" name="Nature">
        <title>Giant virus diversity and host interactions through global metagenomics.</title>
        <authorList>
            <person name="Schulz F."/>
            <person name="Roux S."/>
            <person name="Paez-Espino D."/>
            <person name="Jungbluth S."/>
            <person name="Walsh D.A."/>
            <person name="Denef V.J."/>
            <person name="McMahon K.D."/>
            <person name="Konstantinidis K.T."/>
            <person name="Eloe-Fadrosh E.A."/>
            <person name="Kyrpides N.C."/>
            <person name="Woyke T."/>
        </authorList>
    </citation>
    <scope>NUCLEOTIDE SEQUENCE</scope>
    <source>
        <strain evidence="1">GVMAG-S-ERX555961-36</strain>
    </source>
</reference>
<proteinExistence type="predicted"/>
<organism evidence="1">
    <name type="scientific">viral metagenome</name>
    <dbReference type="NCBI Taxonomy" id="1070528"/>
    <lineage>
        <taxon>unclassified sequences</taxon>
        <taxon>metagenomes</taxon>
        <taxon>organismal metagenomes</taxon>
    </lineage>
</organism>
<dbReference type="AlphaFoldDB" id="A0A6C0AVK1"/>
<protein>
    <submittedName>
        <fullName evidence="1">Uncharacterized protein</fullName>
    </submittedName>
</protein>
<accession>A0A6C0AVK1</accession>
<evidence type="ECO:0000313" key="1">
    <source>
        <dbReference type="EMBL" id="QHS83854.1"/>
    </source>
</evidence>
<sequence length="91" mass="10900">MRRDITGMSTIRHQELINKELMMLQQICIGFNKPYSISIAKDYLNKLDINVSESQLKYMYSKEELTYITDYRENRVQELEKFLNNVENNNS</sequence>